<feature type="transmembrane region" description="Helical" evidence="1">
    <location>
        <begin position="180"/>
        <end position="208"/>
    </location>
</feature>
<keyword evidence="1" id="KW-0472">Membrane</keyword>
<name>A0A363NP92_9SPHI</name>
<keyword evidence="1" id="KW-1133">Transmembrane helix</keyword>
<dbReference type="RefSeq" id="WP_108635568.1">
    <property type="nucleotide sequence ID" value="NZ_QCXX01000006.1"/>
</dbReference>
<gene>
    <name evidence="2" type="ORF">DCO56_20235</name>
</gene>
<dbReference type="Proteomes" id="UP000250831">
    <property type="component" value="Unassembled WGS sequence"/>
</dbReference>
<feature type="transmembrane region" description="Helical" evidence="1">
    <location>
        <begin position="129"/>
        <end position="149"/>
    </location>
</feature>
<keyword evidence="1" id="KW-0812">Transmembrane</keyword>
<evidence type="ECO:0000256" key="1">
    <source>
        <dbReference type="SAM" id="Phobius"/>
    </source>
</evidence>
<feature type="transmembrane region" description="Helical" evidence="1">
    <location>
        <begin position="46"/>
        <end position="63"/>
    </location>
</feature>
<protein>
    <submittedName>
        <fullName evidence="2">Uncharacterized protein</fullName>
    </submittedName>
</protein>
<dbReference type="AlphaFoldDB" id="A0A363NP92"/>
<feature type="transmembrane region" description="Helical" evidence="1">
    <location>
        <begin position="69"/>
        <end position="90"/>
    </location>
</feature>
<comment type="caution">
    <text evidence="2">The sequence shown here is derived from an EMBL/GenBank/DDBJ whole genome shotgun (WGS) entry which is preliminary data.</text>
</comment>
<organism evidence="2 3">
    <name type="scientific">Sphingobacterium athyrii</name>
    <dbReference type="NCBI Taxonomy" id="2152717"/>
    <lineage>
        <taxon>Bacteria</taxon>
        <taxon>Pseudomonadati</taxon>
        <taxon>Bacteroidota</taxon>
        <taxon>Sphingobacteriia</taxon>
        <taxon>Sphingobacteriales</taxon>
        <taxon>Sphingobacteriaceae</taxon>
        <taxon>Sphingobacterium</taxon>
    </lineage>
</organism>
<sequence length="213" mass="24240">MSYLKITNYLGVLLREGRKWEFSDLLDQNSPATDKQIRHYSWIKRLILLTPTILICAFLKQGIDKDAVGYAIAALSIFIGLFSTLIITMYGRFLAIPKLGENATHLQEIEDKKVKNFIRQFTFITGKNLLVSTISIALMLLILVFPDYMSIDAYSLKFVDSTQQIDVQSSLLALNAVIAIALRIFIIYLGFAFFLSLLYSLGALFAFLKREYK</sequence>
<proteinExistence type="predicted"/>
<dbReference type="OrthoDB" id="1068494at2"/>
<evidence type="ECO:0000313" key="2">
    <source>
        <dbReference type="EMBL" id="PUV22540.1"/>
    </source>
</evidence>
<accession>A0A363NP92</accession>
<dbReference type="EMBL" id="QCXX01000006">
    <property type="protein sequence ID" value="PUV22540.1"/>
    <property type="molecule type" value="Genomic_DNA"/>
</dbReference>
<reference evidence="2 3" key="1">
    <citation type="submission" date="2018-04" db="EMBL/GenBank/DDBJ databases">
        <title>Sphingobacterium sp. M46 Genome.</title>
        <authorList>
            <person name="Cheng J."/>
            <person name="Li Y."/>
        </authorList>
    </citation>
    <scope>NUCLEOTIDE SEQUENCE [LARGE SCALE GENOMIC DNA]</scope>
    <source>
        <strain evidence="2 3">M46</strain>
    </source>
</reference>
<evidence type="ECO:0000313" key="3">
    <source>
        <dbReference type="Proteomes" id="UP000250831"/>
    </source>
</evidence>
<keyword evidence="3" id="KW-1185">Reference proteome</keyword>